<proteinExistence type="predicted"/>
<feature type="compositionally biased region" description="Low complexity" evidence="2">
    <location>
        <begin position="175"/>
        <end position="184"/>
    </location>
</feature>
<feature type="compositionally biased region" description="Polar residues" evidence="2">
    <location>
        <begin position="159"/>
        <end position="174"/>
    </location>
</feature>
<keyword evidence="4" id="KW-1185">Reference proteome</keyword>
<name>A0A9W8VA39_9HYPO</name>
<evidence type="ECO:0000256" key="2">
    <source>
        <dbReference type="SAM" id="MobiDB-lite"/>
    </source>
</evidence>
<feature type="region of interest" description="Disordered" evidence="2">
    <location>
        <begin position="144"/>
        <end position="195"/>
    </location>
</feature>
<organism evidence="3 4">
    <name type="scientific">Fusarium torreyae</name>
    <dbReference type="NCBI Taxonomy" id="1237075"/>
    <lineage>
        <taxon>Eukaryota</taxon>
        <taxon>Fungi</taxon>
        <taxon>Dikarya</taxon>
        <taxon>Ascomycota</taxon>
        <taxon>Pezizomycotina</taxon>
        <taxon>Sordariomycetes</taxon>
        <taxon>Hypocreomycetidae</taxon>
        <taxon>Hypocreales</taxon>
        <taxon>Nectriaceae</taxon>
        <taxon>Fusarium</taxon>
    </lineage>
</organism>
<feature type="coiled-coil region" evidence="1">
    <location>
        <begin position="32"/>
        <end position="126"/>
    </location>
</feature>
<dbReference type="Proteomes" id="UP001152049">
    <property type="component" value="Unassembled WGS sequence"/>
</dbReference>
<feature type="compositionally biased region" description="Polar residues" evidence="2">
    <location>
        <begin position="210"/>
        <end position="241"/>
    </location>
</feature>
<dbReference type="AlphaFoldDB" id="A0A9W8VA39"/>
<sequence length="247" mass="26800">MVILGSTALQRGVETQGSHAGLSINTEPDFEASSEQERIAATEAENDNAEIAALLEKRAKRGGKLLKKDRIRLTNLEQKIASITKAENGPAIEASKCSIRELTIGAQKLFSQITEEQEIIAMLEQQDKDGKLPQKEQDRLDSLREKKAQRSLIQEAPKTDTTITSSGQGHLVQTSSSISSPESSAKVISARHSQRGTTYVWDDLGQTSQKAKIASHSPSVNDNTSFSSDNIGWATPSSSGHSWEALD</sequence>
<accession>A0A9W8VA39</accession>
<feature type="region of interest" description="Disordered" evidence="2">
    <location>
        <begin position="210"/>
        <end position="247"/>
    </location>
</feature>
<evidence type="ECO:0000313" key="3">
    <source>
        <dbReference type="EMBL" id="KAJ4252962.1"/>
    </source>
</evidence>
<protein>
    <submittedName>
        <fullName evidence="3">Uncharacterized protein</fullName>
    </submittedName>
</protein>
<comment type="caution">
    <text evidence="3">The sequence shown here is derived from an EMBL/GenBank/DDBJ whole genome shotgun (WGS) entry which is preliminary data.</text>
</comment>
<dbReference type="EMBL" id="JAOQAZ010000025">
    <property type="protein sequence ID" value="KAJ4252962.1"/>
    <property type="molecule type" value="Genomic_DNA"/>
</dbReference>
<reference evidence="3" key="1">
    <citation type="submission" date="2022-09" db="EMBL/GenBank/DDBJ databases">
        <title>Fusarium specimens isolated from Avocado Roots.</title>
        <authorList>
            <person name="Stajich J."/>
            <person name="Roper C."/>
            <person name="Heimlech-Rivalta G."/>
        </authorList>
    </citation>
    <scope>NUCLEOTIDE SEQUENCE</scope>
    <source>
        <strain evidence="3">CF00136</strain>
    </source>
</reference>
<evidence type="ECO:0000313" key="4">
    <source>
        <dbReference type="Proteomes" id="UP001152049"/>
    </source>
</evidence>
<evidence type="ECO:0000256" key="1">
    <source>
        <dbReference type="SAM" id="Coils"/>
    </source>
</evidence>
<keyword evidence="1" id="KW-0175">Coiled coil</keyword>
<gene>
    <name evidence="3" type="ORF">NW762_010871</name>
</gene>